<reference evidence="2 3" key="1">
    <citation type="submission" date="2023-03" db="EMBL/GenBank/DDBJ databases">
        <authorList>
            <person name="Pearce D."/>
        </authorList>
    </citation>
    <scope>NUCLEOTIDE SEQUENCE [LARGE SCALE GENOMIC DNA]</scope>
    <source>
        <strain evidence="2">Msz</strain>
    </source>
</reference>
<feature type="transmembrane region" description="Helical" evidence="1">
    <location>
        <begin position="32"/>
        <end position="53"/>
    </location>
</feature>
<organism evidence="2 3">
    <name type="scientific">Methylocaldum szegediense</name>
    <dbReference type="NCBI Taxonomy" id="73780"/>
    <lineage>
        <taxon>Bacteria</taxon>
        <taxon>Pseudomonadati</taxon>
        <taxon>Pseudomonadota</taxon>
        <taxon>Gammaproteobacteria</taxon>
        <taxon>Methylococcales</taxon>
        <taxon>Methylococcaceae</taxon>
        <taxon>Methylocaldum</taxon>
    </lineage>
</organism>
<name>A0ABM9HYT5_9GAMM</name>
<proteinExistence type="predicted"/>
<evidence type="ECO:0000313" key="3">
    <source>
        <dbReference type="Proteomes" id="UP001162030"/>
    </source>
</evidence>
<evidence type="ECO:0000313" key="2">
    <source>
        <dbReference type="EMBL" id="CAI8776631.1"/>
    </source>
</evidence>
<keyword evidence="1" id="KW-0472">Membrane</keyword>
<dbReference type="RefSeq" id="WP_026612127.1">
    <property type="nucleotide sequence ID" value="NZ_OX458333.1"/>
</dbReference>
<dbReference type="Proteomes" id="UP001162030">
    <property type="component" value="Chromosome"/>
</dbReference>
<keyword evidence="1" id="KW-1133">Transmembrane helix</keyword>
<accession>A0ABM9HYT5</accession>
<evidence type="ECO:0000256" key="1">
    <source>
        <dbReference type="SAM" id="Phobius"/>
    </source>
</evidence>
<sequence>MYETHQSESTNARALRTGTAVQYPALAVRHRIPLMLIVLFVACLCSFAVLLYLSSRLETKIAGSREGEVRVKAINQQVEALQQRFGALLADSVEMRLKALQTKIEKGTVSSADLAAFDQLKNDLMLLQGYAAVGGADALDGTAVEHARFRRLPDSGAARNQELLDEVLYVKNLLYFCAASLATTAVLISGYWLGQRSRLHRIGSEIASIPMLAKRPGGESND</sequence>
<protein>
    <recommendedName>
        <fullName evidence="4">Methyl-accepting chemotaxis protein</fullName>
    </recommendedName>
</protein>
<keyword evidence="1" id="KW-0812">Transmembrane</keyword>
<feature type="transmembrane region" description="Helical" evidence="1">
    <location>
        <begin position="173"/>
        <end position="193"/>
    </location>
</feature>
<dbReference type="EMBL" id="OX458333">
    <property type="protein sequence ID" value="CAI8776631.1"/>
    <property type="molecule type" value="Genomic_DNA"/>
</dbReference>
<gene>
    <name evidence="2" type="ORF">MSZNOR_1137</name>
</gene>
<keyword evidence="3" id="KW-1185">Reference proteome</keyword>
<evidence type="ECO:0008006" key="4">
    <source>
        <dbReference type="Google" id="ProtNLM"/>
    </source>
</evidence>